<name>A0A239KN83_9ACTN</name>
<evidence type="ECO:0000313" key="1">
    <source>
        <dbReference type="EMBL" id="SNT18634.1"/>
    </source>
</evidence>
<evidence type="ECO:0008006" key="3">
    <source>
        <dbReference type="Google" id="ProtNLM"/>
    </source>
</evidence>
<dbReference type="AlphaFoldDB" id="A0A239KN83"/>
<organism evidence="1 2">
    <name type="scientific">Actinomadura meyerae</name>
    <dbReference type="NCBI Taxonomy" id="240840"/>
    <lineage>
        <taxon>Bacteria</taxon>
        <taxon>Bacillati</taxon>
        <taxon>Actinomycetota</taxon>
        <taxon>Actinomycetes</taxon>
        <taxon>Streptosporangiales</taxon>
        <taxon>Thermomonosporaceae</taxon>
        <taxon>Actinomadura</taxon>
    </lineage>
</organism>
<dbReference type="SUPFAM" id="SSF52047">
    <property type="entry name" value="RNI-like"/>
    <property type="match status" value="1"/>
</dbReference>
<dbReference type="Proteomes" id="UP000198318">
    <property type="component" value="Unassembled WGS sequence"/>
</dbReference>
<dbReference type="InterPro" id="IPR047722">
    <property type="entry name" value="STM4015-like"/>
</dbReference>
<dbReference type="InterPro" id="IPR032675">
    <property type="entry name" value="LRR_dom_sf"/>
</dbReference>
<accession>A0A239KN83</accession>
<dbReference type="NCBIfam" id="NF038076">
    <property type="entry name" value="fam_STM4015"/>
    <property type="match status" value="1"/>
</dbReference>
<sequence length="326" mass="35942">MIAERLSVFAGLPVHTFDGAPDAGPHPAAGDVAWGIYHHIHDNGVWGAEVPENFERFLREVDTARVTHLVIGFWGFDCEQFDPVEALLAAADRLRRLRALFLGDIRDWDLHLSWIRHTDVSPLFEAFPELEHFEVRGSEGLRFAPLDGPAGARLRTLRFEAAALPDEIIRAVAESDLPGLRHLDLWLGGGQEEWGAFRDDLAPILAGERLPALRRLGLENAASHDRIAEAVADAPVVGRLESLSLALGTLTDAGAEALLAGRPLGHLAELDLHHHYLTEEMGARVREALPDVRVNLDEPQGRPEWLTPQWIEIGLDMSGSYIAVAE</sequence>
<proteinExistence type="predicted"/>
<keyword evidence="2" id="KW-1185">Reference proteome</keyword>
<evidence type="ECO:0000313" key="2">
    <source>
        <dbReference type="Proteomes" id="UP000198318"/>
    </source>
</evidence>
<protein>
    <recommendedName>
        <fullName evidence="3">Leucine Rich repeat-containing protein</fullName>
    </recommendedName>
</protein>
<dbReference type="RefSeq" id="WP_179271600.1">
    <property type="nucleotide sequence ID" value="NZ_FZOR01000018.1"/>
</dbReference>
<reference evidence="1 2" key="1">
    <citation type="submission" date="2017-06" db="EMBL/GenBank/DDBJ databases">
        <authorList>
            <person name="Kim H.J."/>
            <person name="Triplett B.A."/>
        </authorList>
    </citation>
    <scope>NUCLEOTIDE SEQUENCE [LARGE SCALE GENOMIC DNA]</scope>
    <source>
        <strain evidence="1 2">DSM 44715</strain>
    </source>
</reference>
<gene>
    <name evidence="1" type="ORF">SAMN05443665_1018100</name>
</gene>
<dbReference type="EMBL" id="FZOR01000018">
    <property type="protein sequence ID" value="SNT18634.1"/>
    <property type="molecule type" value="Genomic_DNA"/>
</dbReference>
<dbReference type="Gene3D" id="3.80.10.10">
    <property type="entry name" value="Ribonuclease Inhibitor"/>
    <property type="match status" value="1"/>
</dbReference>